<dbReference type="AlphaFoldDB" id="A0A368L7B5"/>
<dbReference type="SUPFAM" id="SSF55729">
    <property type="entry name" value="Acyl-CoA N-acyltransferases (Nat)"/>
    <property type="match status" value="1"/>
</dbReference>
<accession>A0A368L7B5</accession>
<dbReference type="GO" id="GO:0016747">
    <property type="term" value="F:acyltransferase activity, transferring groups other than amino-acyl groups"/>
    <property type="evidence" value="ECO:0007669"/>
    <property type="project" value="InterPro"/>
</dbReference>
<dbReference type="EMBL" id="QPGB01000001">
    <property type="protein sequence ID" value="RCS59401.1"/>
    <property type="molecule type" value="Genomic_DNA"/>
</dbReference>
<organism evidence="2 3">
    <name type="scientific">Parvibium lacunae</name>
    <dbReference type="NCBI Taxonomy" id="1888893"/>
    <lineage>
        <taxon>Bacteria</taxon>
        <taxon>Pseudomonadati</taxon>
        <taxon>Pseudomonadota</taxon>
        <taxon>Betaproteobacteria</taxon>
        <taxon>Burkholderiales</taxon>
        <taxon>Alcaligenaceae</taxon>
        <taxon>Parvibium</taxon>
    </lineage>
</organism>
<gene>
    <name evidence="2" type="ORF">DU000_01310</name>
</gene>
<dbReference type="InterPro" id="IPR000182">
    <property type="entry name" value="GNAT_dom"/>
</dbReference>
<evidence type="ECO:0000313" key="2">
    <source>
        <dbReference type="EMBL" id="RCS59401.1"/>
    </source>
</evidence>
<protein>
    <submittedName>
        <fullName evidence="2">GNAT family N-acetyltransferase</fullName>
    </submittedName>
</protein>
<dbReference type="Gene3D" id="3.40.630.30">
    <property type="match status" value="1"/>
</dbReference>
<comment type="caution">
    <text evidence="2">The sequence shown here is derived from an EMBL/GenBank/DDBJ whole genome shotgun (WGS) entry which is preliminary data.</text>
</comment>
<dbReference type="Pfam" id="PF00583">
    <property type="entry name" value="Acetyltransf_1"/>
    <property type="match status" value="1"/>
</dbReference>
<dbReference type="OrthoDB" id="9805924at2"/>
<dbReference type="CDD" id="cd04301">
    <property type="entry name" value="NAT_SF"/>
    <property type="match status" value="1"/>
</dbReference>
<reference evidence="2 3" key="1">
    <citation type="journal article" date="2018" name="Int. J. Syst. Evol. Microbiol.">
        <title>Parvibium lacunae gen. nov., sp. nov., a new member of the family Alcaligenaceae isolated from a freshwater pond.</title>
        <authorList>
            <person name="Chen W.M."/>
            <person name="Xie P.B."/>
            <person name="Hsu M.Y."/>
            <person name="Sheu S.Y."/>
        </authorList>
    </citation>
    <scope>NUCLEOTIDE SEQUENCE [LARGE SCALE GENOMIC DNA]</scope>
    <source>
        <strain evidence="2 3">KMB9</strain>
    </source>
</reference>
<name>A0A368L7B5_9BURK</name>
<dbReference type="RefSeq" id="WP_114401552.1">
    <property type="nucleotide sequence ID" value="NZ_QPGB01000001.1"/>
</dbReference>
<dbReference type="PROSITE" id="PS51186">
    <property type="entry name" value="GNAT"/>
    <property type="match status" value="1"/>
</dbReference>
<proteinExistence type="predicted"/>
<sequence>MEMLILASGGKIHHPAWLLRAEAVHRQLRTQMAHDYSAKIQRVTAGGATLCAAVDGAKVLGLALYRCYENTYTGLHFYIDDLVTDEAHRSQGVGKFMLDYLQREARKLDADCIALDSGTQRQQAHRFYFREGFTIPSFNFRKGLKK</sequence>
<evidence type="ECO:0000313" key="3">
    <source>
        <dbReference type="Proteomes" id="UP000252357"/>
    </source>
</evidence>
<dbReference type="InterPro" id="IPR016181">
    <property type="entry name" value="Acyl_CoA_acyltransferase"/>
</dbReference>
<evidence type="ECO:0000259" key="1">
    <source>
        <dbReference type="PROSITE" id="PS51186"/>
    </source>
</evidence>
<keyword evidence="2" id="KW-0808">Transferase</keyword>
<keyword evidence="3" id="KW-1185">Reference proteome</keyword>
<feature type="domain" description="N-acetyltransferase" evidence="1">
    <location>
        <begin position="1"/>
        <end position="146"/>
    </location>
</feature>
<dbReference type="Proteomes" id="UP000252357">
    <property type="component" value="Unassembled WGS sequence"/>
</dbReference>